<evidence type="ECO:0000313" key="3">
    <source>
        <dbReference type="Proteomes" id="UP000789595"/>
    </source>
</evidence>
<dbReference type="AlphaFoldDB" id="A0A8J2SZC4"/>
<proteinExistence type="predicted"/>
<dbReference type="PANTHER" id="PTHR36971">
    <property type="entry name" value="UNNAMED PRODUCT"/>
    <property type="match status" value="1"/>
</dbReference>
<comment type="caution">
    <text evidence="2">The sequence shown here is derived from an EMBL/GenBank/DDBJ whole genome shotgun (WGS) entry which is preliminary data.</text>
</comment>
<dbReference type="Proteomes" id="UP000789595">
    <property type="component" value="Unassembled WGS sequence"/>
</dbReference>
<feature type="region of interest" description="Disordered" evidence="1">
    <location>
        <begin position="268"/>
        <end position="290"/>
    </location>
</feature>
<accession>A0A8J2SZC4</accession>
<dbReference type="InterPro" id="IPR029063">
    <property type="entry name" value="SAM-dependent_MTases_sf"/>
</dbReference>
<evidence type="ECO:0000313" key="2">
    <source>
        <dbReference type="EMBL" id="CAH0376888.1"/>
    </source>
</evidence>
<feature type="region of interest" description="Disordered" evidence="1">
    <location>
        <begin position="1"/>
        <end position="29"/>
    </location>
</feature>
<evidence type="ECO:0000256" key="1">
    <source>
        <dbReference type="SAM" id="MobiDB-lite"/>
    </source>
</evidence>
<keyword evidence="3" id="KW-1185">Reference proteome</keyword>
<dbReference type="EMBL" id="CAKKNE010000005">
    <property type="protein sequence ID" value="CAH0376888.1"/>
    <property type="molecule type" value="Genomic_DNA"/>
</dbReference>
<dbReference type="PANTHER" id="PTHR36971:SF1">
    <property type="entry name" value="METHYLTRANSFERASE DOMAIN-CONTAINING PROTEIN"/>
    <property type="match status" value="1"/>
</dbReference>
<sequence>MQESSSATRGAGSPSKVGQHPRSRVKQFAPHTIHDVGRGYAEDVELFVDALLANVTFRQVLLNNYDVNSTVLDVAGGDGALSRELAKRGVKGLIVVDPLGLTATGDDDAAFDVAVARFRLPQHAHDGDAWLQATTTTTIQGRDLNTVIGRARCVLGYRPCGATKDVVEFARRRRLPFAVVPCCKIAPWKSLPSTLAGLRNNHRSITLGRLATDTRWLYCARWEGAQDATSWVGASPAYLGRQVESPGRKARPFHFDPFLDTMRRELPASPERSVSEAASPERSSFETTNREVEAAEAEFIGSPVVKFK</sequence>
<protein>
    <recommendedName>
        <fullName evidence="4">Methyltransferase domain-containing protein</fullName>
    </recommendedName>
</protein>
<organism evidence="2 3">
    <name type="scientific">Pelagomonas calceolata</name>
    <dbReference type="NCBI Taxonomy" id="35677"/>
    <lineage>
        <taxon>Eukaryota</taxon>
        <taxon>Sar</taxon>
        <taxon>Stramenopiles</taxon>
        <taxon>Ochrophyta</taxon>
        <taxon>Pelagophyceae</taxon>
        <taxon>Pelagomonadales</taxon>
        <taxon>Pelagomonadaceae</taxon>
        <taxon>Pelagomonas</taxon>
    </lineage>
</organism>
<dbReference type="SUPFAM" id="SSF53335">
    <property type="entry name" value="S-adenosyl-L-methionine-dependent methyltransferases"/>
    <property type="match status" value="1"/>
</dbReference>
<evidence type="ECO:0008006" key="4">
    <source>
        <dbReference type="Google" id="ProtNLM"/>
    </source>
</evidence>
<gene>
    <name evidence="2" type="ORF">PECAL_5P14830</name>
</gene>
<dbReference type="OrthoDB" id="7459479at2759"/>
<reference evidence="2" key="1">
    <citation type="submission" date="2021-11" db="EMBL/GenBank/DDBJ databases">
        <authorList>
            <consortium name="Genoscope - CEA"/>
            <person name="William W."/>
        </authorList>
    </citation>
    <scope>NUCLEOTIDE SEQUENCE</scope>
</reference>
<name>A0A8J2SZC4_9STRA</name>